<gene>
    <name evidence="9" type="ORF">IAB04_00890</name>
</gene>
<comment type="pathway">
    <text evidence="1">Purine metabolism; ppGpp biosynthesis; ppGpp from GTP: step 1/2.</text>
</comment>
<evidence type="ECO:0000256" key="2">
    <source>
        <dbReference type="ARBA" id="ARBA00013251"/>
    </source>
</evidence>
<dbReference type="SUPFAM" id="SSF81301">
    <property type="entry name" value="Nucleotidyltransferase"/>
    <property type="match status" value="1"/>
</dbReference>
<comment type="similarity">
    <text evidence="4">Belongs to the relA/spoT family.</text>
</comment>
<dbReference type="CDD" id="cd05399">
    <property type="entry name" value="NT_Rel-Spo_like"/>
    <property type="match status" value="1"/>
</dbReference>
<dbReference type="Pfam" id="PF13291">
    <property type="entry name" value="ACT_4"/>
    <property type="match status" value="1"/>
</dbReference>
<evidence type="ECO:0000256" key="5">
    <source>
        <dbReference type="SAM" id="MobiDB-lite"/>
    </source>
</evidence>
<organism evidence="9 10">
    <name type="scientific">Candidatus Avimonoglobus intestinipullorum</name>
    <dbReference type="NCBI Taxonomy" id="2840699"/>
    <lineage>
        <taxon>Bacteria</taxon>
        <taxon>Bacillati</taxon>
        <taxon>Bacillota</taxon>
        <taxon>Clostridia</taxon>
        <taxon>Eubacteriales</taxon>
        <taxon>Candidatus Avimonoglobus</taxon>
    </lineage>
</organism>
<dbReference type="SMART" id="SM00954">
    <property type="entry name" value="RelA_SpoT"/>
    <property type="match status" value="1"/>
</dbReference>
<evidence type="ECO:0000259" key="8">
    <source>
        <dbReference type="PROSITE" id="PS51880"/>
    </source>
</evidence>
<feature type="region of interest" description="Disordered" evidence="5">
    <location>
        <begin position="570"/>
        <end position="592"/>
    </location>
</feature>
<dbReference type="GO" id="GO:0005886">
    <property type="term" value="C:plasma membrane"/>
    <property type="evidence" value="ECO:0007669"/>
    <property type="project" value="TreeGrafter"/>
</dbReference>
<dbReference type="Pfam" id="PF19296">
    <property type="entry name" value="RelA_AH_RIS"/>
    <property type="match status" value="1"/>
</dbReference>
<dbReference type="FunFam" id="1.10.3210.10:FF:000001">
    <property type="entry name" value="GTP pyrophosphokinase RelA"/>
    <property type="match status" value="1"/>
</dbReference>
<evidence type="ECO:0000259" key="7">
    <source>
        <dbReference type="PROSITE" id="PS51831"/>
    </source>
</evidence>
<dbReference type="SUPFAM" id="SSF109604">
    <property type="entry name" value="HD-domain/PDEase-like"/>
    <property type="match status" value="1"/>
</dbReference>
<dbReference type="InterPro" id="IPR003607">
    <property type="entry name" value="HD/PDEase_dom"/>
</dbReference>
<dbReference type="InterPro" id="IPR012676">
    <property type="entry name" value="TGS-like"/>
</dbReference>
<dbReference type="Gene3D" id="3.30.70.260">
    <property type="match status" value="1"/>
</dbReference>
<dbReference type="InterPro" id="IPR002912">
    <property type="entry name" value="ACT_dom"/>
</dbReference>
<feature type="domain" description="TGS" evidence="8">
    <location>
        <begin position="405"/>
        <end position="466"/>
    </location>
</feature>
<dbReference type="CDD" id="cd00077">
    <property type="entry name" value="HDc"/>
    <property type="match status" value="1"/>
</dbReference>
<evidence type="ECO:0000256" key="4">
    <source>
        <dbReference type="RuleBase" id="RU003847"/>
    </source>
</evidence>
<dbReference type="FunFam" id="3.30.460.10:FF:000001">
    <property type="entry name" value="GTP pyrophosphokinase RelA"/>
    <property type="match status" value="1"/>
</dbReference>
<comment type="catalytic activity">
    <reaction evidence="3">
        <text>GTP + ATP = guanosine 3'-diphosphate 5'-triphosphate + AMP</text>
        <dbReference type="Rhea" id="RHEA:22088"/>
        <dbReference type="ChEBI" id="CHEBI:30616"/>
        <dbReference type="ChEBI" id="CHEBI:37565"/>
        <dbReference type="ChEBI" id="CHEBI:142410"/>
        <dbReference type="ChEBI" id="CHEBI:456215"/>
        <dbReference type="EC" id="2.7.6.5"/>
    </reaction>
</comment>
<comment type="function">
    <text evidence="4">In eubacteria ppGpp (guanosine 3'-diphosphate 5'-diphosphate) is a mediator of the stringent response that coordinates a variety of cellular activities in response to changes in nutritional abundance.</text>
</comment>
<dbReference type="FunFam" id="3.10.20.30:FF:000002">
    <property type="entry name" value="GTP pyrophosphokinase (RelA/SpoT)"/>
    <property type="match status" value="1"/>
</dbReference>
<dbReference type="InterPro" id="IPR004811">
    <property type="entry name" value="RelA/Spo_fam"/>
</dbReference>
<dbReference type="PANTHER" id="PTHR21262">
    <property type="entry name" value="GUANOSINE-3',5'-BIS DIPHOSPHATE 3'-PYROPHOSPHOHYDROLASE"/>
    <property type="match status" value="1"/>
</dbReference>
<dbReference type="SUPFAM" id="SSF55021">
    <property type="entry name" value="ACT-like"/>
    <property type="match status" value="1"/>
</dbReference>
<feature type="domain" description="HD" evidence="7">
    <location>
        <begin position="65"/>
        <end position="164"/>
    </location>
</feature>
<evidence type="ECO:0000313" key="9">
    <source>
        <dbReference type="EMBL" id="HIU47899.1"/>
    </source>
</evidence>
<dbReference type="Gene3D" id="3.30.460.10">
    <property type="entry name" value="Beta Polymerase, domain 2"/>
    <property type="match status" value="1"/>
</dbReference>
<dbReference type="InterPro" id="IPR007685">
    <property type="entry name" value="RelA_SpoT"/>
</dbReference>
<comment type="caution">
    <text evidence="9">The sequence shown here is derived from an EMBL/GenBank/DDBJ whole genome shotgun (WGS) entry which is preliminary data.</text>
</comment>
<dbReference type="InterPro" id="IPR012675">
    <property type="entry name" value="Beta-grasp_dom_sf"/>
</dbReference>
<reference evidence="9" key="2">
    <citation type="journal article" date="2021" name="PeerJ">
        <title>Extensive microbial diversity within the chicken gut microbiome revealed by metagenomics and culture.</title>
        <authorList>
            <person name="Gilroy R."/>
            <person name="Ravi A."/>
            <person name="Getino M."/>
            <person name="Pursley I."/>
            <person name="Horton D.L."/>
            <person name="Alikhan N.F."/>
            <person name="Baker D."/>
            <person name="Gharbi K."/>
            <person name="Hall N."/>
            <person name="Watson M."/>
            <person name="Adriaenssens E.M."/>
            <person name="Foster-Nyarko E."/>
            <person name="Jarju S."/>
            <person name="Secka A."/>
            <person name="Antonio M."/>
            <person name="Oren A."/>
            <person name="Chaudhuri R.R."/>
            <person name="La Ragione R."/>
            <person name="Hildebrand F."/>
            <person name="Pallen M.J."/>
        </authorList>
    </citation>
    <scope>NUCLEOTIDE SEQUENCE</scope>
    <source>
        <strain evidence="9">ChiSjej4B22-9803</strain>
    </source>
</reference>
<feature type="domain" description="ACT" evidence="6">
    <location>
        <begin position="668"/>
        <end position="742"/>
    </location>
</feature>
<dbReference type="Proteomes" id="UP000824111">
    <property type="component" value="Unassembled WGS sequence"/>
</dbReference>
<dbReference type="InterPro" id="IPR043519">
    <property type="entry name" value="NT_sf"/>
</dbReference>
<dbReference type="InterPro" id="IPR033655">
    <property type="entry name" value="TGS_RelA/SpoT"/>
</dbReference>
<dbReference type="Pfam" id="PF02824">
    <property type="entry name" value="TGS"/>
    <property type="match status" value="1"/>
</dbReference>
<reference evidence="9" key="1">
    <citation type="submission" date="2020-10" db="EMBL/GenBank/DDBJ databases">
        <authorList>
            <person name="Gilroy R."/>
        </authorList>
    </citation>
    <scope>NUCLEOTIDE SEQUENCE</scope>
    <source>
        <strain evidence="9">ChiSjej4B22-9803</strain>
    </source>
</reference>
<dbReference type="InterPro" id="IPR004095">
    <property type="entry name" value="TGS"/>
</dbReference>
<protein>
    <recommendedName>
        <fullName evidence="2">GTP diphosphokinase</fullName>
        <ecNumber evidence="2">2.7.6.5</ecNumber>
    </recommendedName>
</protein>
<dbReference type="EMBL" id="DVND01000019">
    <property type="protein sequence ID" value="HIU47899.1"/>
    <property type="molecule type" value="Genomic_DNA"/>
</dbReference>
<dbReference type="PROSITE" id="PS51880">
    <property type="entry name" value="TGS"/>
    <property type="match status" value="1"/>
</dbReference>
<dbReference type="Pfam" id="PF13328">
    <property type="entry name" value="HD_4"/>
    <property type="match status" value="1"/>
</dbReference>
<evidence type="ECO:0000256" key="1">
    <source>
        <dbReference type="ARBA" id="ARBA00004976"/>
    </source>
</evidence>
<dbReference type="NCBIfam" id="TIGR00691">
    <property type="entry name" value="spoT_relA"/>
    <property type="match status" value="1"/>
</dbReference>
<dbReference type="InterPro" id="IPR045600">
    <property type="entry name" value="RelA/SpoT_AH_RIS"/>
</dbReference>
<evidence type="ECO:0000256" key="3">
    <source>
        <dbReference type="ARBA" id="ARBA00048244"/>
    </source>
</evidence>
<dbReference type="SUPFAM" id="SSF81271">
    <property type="entry name" value="TGS-like"/>
    <property type="match status" value="1"/>
</dbReference>
<dbReference type="InterPro" id="IPR045865">
    <property type="entry name" value="ACT-like_dom_sf"/>
</dbReference>
<evidence type="ECO:0000313" key="10">
    <source>
        <dbReference type="Proteomes" id="UP000824111"/>
    </source>
</evidence>
<dbReference type="AlphaFoldDB" id="A0A9D1S5D4"/>
<dbReference type="Pfam" id="PF04607">
    <property type="entry name" value="RelA_SpoT"/>
    <property type="match status" value="1"/>
</dbReference>
<dbReference type="GO" id="GO:0008728">
    <property type="term" value="F:GTP diphosphokinase activity"/>
    <property type="evidence" value="ECO:0007669"/>
    <property type="project" value="UniProtKB-EC"/>
</dbReference>
<dbReference type="SMART" id="SM00471">
    <property type="entry name" value="HDc"/>
    <property type="match status" value="1"/>
</dbReference>
<sequence>MAEKELILAPDKIPNIAEDTDAIIAKVIALVKGYSPNANTDMIEVAYRLAKAAHKNQFRRSGEPYIDHPVQIAYIAAELSMDAVAITAALLHDVIEDTPYTFSDIKTLFGSSVAEIVDGVTKLTKIQYNTHEEQQVENLRKMFLAMAKDIRVVIIKLIDRLHNMRTLKFMTPEKQLEKAKETLEVYSPLAHRLGMSKIKSELEDLSLKYLDPVAYEEIRTSISQKKSEREQYVADIIDTLQKKLDQIGIKGQITGRAKHFYSIFRKMYAQNKTIDEIYDLFAVRVIVDTVADCYAVLGMVHEMYTPIPMRFKDYIAMPKPNMYQSLHTTVVGPNGTPFEIQIRTWEMHKVAEEGIAAHWKYKEGINGETSMDSKLEWVRQLLENQVDIIDTDDFLNTIKLDLFNDEVFVFTPNGKVLSLPSGSTVIDFAFAIHTQVGCRMSGAKVNNKIVPHDYKLKNGDIVEILTSSSVKGPSRDWLKIVKTSQAKNKINQWLKRECRDENIIHGKELIDRELRRINIPQSQLFRDEWLAPLFRKYSFNSIDDLYASVGYGGLTAQKVVMRLREEYIRDKKDSPQEEPPKPTEPKKRRNHTSGINVVGIDNCLVRLAKCCNPVPGDDIIGFITKGRGVSVHRADCPNMQPGALSEEDRQRFIEVHWAEEKQASYIATLEVHAENRPGMMMAVSAAMADMKINCASITARVTKQGDAVMTFGLEISNTADVKKAMNKIRQIVGVISVSRTTN</sequence>
<dbReference type="PROSITE" id="PS51831">
    <property type="entry name" value="HD"/>
    <property type="match status" value="1"/>
</dbReference>
<dbReference type="CDD" id="cd01668">
    <property type="entry name" value="TGS_RSH"/>
    <property type="match status" value="1"/>
</dbReference>
<feature type="compositionally biased region" description="Basic and acidic residues" evidence="5">
    <location>
        <begin position="570"/>
        <end position="585"/>
    </location>
</feature>
<dbReference type="PANTHER" id="PTHR21262:SF31">
    <property type="entry name" value="GTP PYROPHOSPHOKINASE"/>
    <property type="match status" value="1"/>
</dbReference>
<accession>A0A9D1S5D4</accession>
<evidence type="ECO:0000259" key="6">
    <source>
        <dbReference type="PROSITE" id="PS51671"/>
    </source>
</evidence>
<name>A0A9D1S5D4_9FIRM</name>
<dbReference type="InterPro" id="IPR006674">
    <property type="entry name" value="HD_domain"/>
</dbReference>
<dbReference type="PROSITE" id="PS51671">
    <property type="entry name" value="ACT"/>
    <property type="match status" value="1"/>
</dbReference>
<dbReference type="Gene3D" id="3.10.20.30">
    <property type="match status" value="1"/>
</dbReference>
<proteinExistence type="inferred from homology"/>
<dbReference type="GO" id="GO:0015969">
    <property type="term" value="P:guanosine tetraphosphate metabolic process"/>
    <property type="evidence" value="ECO:0007669"/>
    <property type="project" value="InterPro"/>
</dbReference>
<dbReference type="EC" id="2.7.6.5" evidence="2"/>
<dbReference type="Gene3D" id="1.10.3210.10">
    <property type="entry name" value="Hypothetical protein af1432"/>
    <property type="match status" value="1"/>
</dbReference>